<dbReference type="InterPro" id="IPR013783">
    <property type="entry name" value="Ig-like_fold"/>
</dbReference>
<accession>A0A851D3K0</accession>
<dbReference type="Pfam" id="PF07686">
    <property type="entry name" value="V-set"/>
    <property type="match status" value="1"/>
</dbReference>
<feature type="non-terminal residue" evidence="5">
    <location>
        <position position="1"/>
    </location>
</feature>
<organism evidence="5 6">
    <name type="scientific">Todus mexicanus</name>
    <name type="common">Puerto Rican tody</name>
    <dbReference type="NCBI Taxonomy" id="135184"/>
    <lineage>
        <taxon>Eukaryota</taxon>
        <taxon>Metazoa</taxon>
        <taxon>Chordata</taxon>
        <taxon>Craniata</taxon>
        <taxon>Vertebrata</taxon>
        <taxon>Euteleostomi</taxon>
        <taxon>Archelosauria</taxon>
        <taxon>Archosauria</taxon>
        <taxon>Dinosauria</taxon>
        <taxon>Saurischia</taxon>
        <taxon>Theropoda</taxon>
        <taxon>Coelurosauria</taxon>
        <taxon>Aves</taxon>
        <taxon>Neognathae</taxon>
        <taxon>Neoaves</taxon>
        <taxon>Telluraves</taxon>
        <taxon>Coraciimorphae</taxon>
        <taxon>Coraciiformes</taxon>
        <taxon>Todidae</taxon>
        <taxon>Todus</taxon>
    </lineage>
</organism>
<evidence type="ECO:0000313" key="5">
    <source>
        <dbReference type="EMBL" id="NWI63310.1"/>
    </source>
</evidence>
<reference evidence="5" key="1">
    <citation type="submission" date="2019-10" db="EMBL/GenBank/DDBJ databases">
        <title>Bird 10,000 Genomes (B10K) Project - Family phase.</title>
        <authorList>
            <person name="Zhang G."/>
        </authorList>
    </citation>
    <scope>NUCLEOTIDE SEQUENCE</scope>
    <source>
        <strain evidence="5">B10K-DU-002-69</strain>
        <tissue evidence="5">Muscle</tissue>
    </source>
</reference>
<dbReference type="GO" id="GO:0050852">
    <property type="term" value="P:T cell receptor signaling pathway"/>
    <property type="evidence" value="ECO:0007669"/>
    <property type="project" value="TreeGrafter"/>
</dbReference>
<evidence type="ECO:0000259" key="4">
    <source>
        <dbReference type="Pfam" id="PF07686"/>
    </source>
</evidence>
<dbReference type="InterPro" id="IPR036179">
    <property type="entry name" value="Ig-like_dom_sf"/>
</dbReference>
<dbReference type="OrthoDB" id="8901134at2759"/>
<evidence type="ECO:0000256" key="1">
    <source>
        <dbReference type="ARBA" id="ARBA00004370"/>
    </source>
</evidence>
<sequence length="58" mass="6607">KQDERYQGRTEFFCSEFRAGNMSLHLKNIRSSDEGLYTCAVSFNGTYHEVSIDLQVAG</sequence>
<name>A0A851D3K0_TODME</name>
<dbReference type="Gene3D" id="2.60.40.10">
    <property type="entry name" value="Immunoglobulins"/>
    <property type="match status" value="1"/>
</dbReference>
<comment type="caution">
    <text evidence="5">The sequence shown here is derived from an EMBL/GenBank/DDBJ whole genome shotgun (WGS) entry which is preliminary data.</text>
</comment>
<evidence type="ECO:0000313" key="6">
    <source>
        <dbReference type="Proteomes" id="UP000660247"/>
    </source>
</evidence>
<feature type="domain" description="Immunoglobulin V-set" evidence="4">
    <location>
        <begin position="3"/>
        <end position="51"/>
    </location>
</feature>
<protein>
    <submittedName>
        <fullName evidence="5">BTNL2 protein</fullName>
    </submittedName>
</protein>
<dbReference type="PANTHER" id="PTHR24100:SF130">
    <property type="entry name" value="BUTYROPHILIN-LIKE PROTEIN 9"/>
    <property type="match status" value="1"/>
</dbReference>
<keyword evidence="3" id="KW-0393">Immunoglobulin domain</keyword>
<evidence type="ECO:0000256" key="2">
    <source>
        <dbReference type="ARBA" id="ARBA00023136"/>
    </source>
</evidence>
<dbReference type="GO" id="GO:0009897">
    <property type="term" value="C:external side of plasma membrane"/>
    <property type="evidence" value="ECO:0007669"/>
    <property type="project" value="TreeGrafter"/>
</dbReference>
<evidence type="ECO:0000256" key="3">
    <source>
        <dbReference type="ARBA" id="ARBA00023319"/>
    </source>
</evidence>
<dbReference type="InterPro" id="IPR013106">
    <property type="entry name" value="Ig_V-set"/>
</dbReference>
<dbReference type="GO" id="GO:0001817">
    <property type="term" value="P:regulation of cytokine production"/>
    <property type="evidence" value="ECO:0007669"/>
    <property type="project" value="TreeGrafter"/>
</dbReference>
<dbReference type="EMBL" id="WEIS01014491">
    <property type="protein sequence ID" value="NWI63310.1"/>
    <property type="molecule type" value="Genomic_DNA"/>
</dbReference>
<dbReference type="InterPro" id="IPR050504">
    <property type="entry name" value="IgSF_BTN/MOG"/>
</dbReference>
<dbReference type="GO" id="GO:0005102">
    <property type="term" value="F:signaling receptor binding"/>
    <property type="evidence" value="ECO:0007669"/>
    <property type="project" value="TreeGrafter"/>
</dbReference>
<dbReference type="Proteomes" id="UP000660247">
    <property type="component" value="Unassembled WGS sequence"/>
</dbReference>
<proteinExistence type="predicted"/>
<dbReference type="SUPFAM" id="SSF48726">
    <property type="entry name" value="Immunoglobulin"/>
    <property type="match status" value="1"/>
</dbReference>
<feature type="non-terminal residue" evidence="5">
    <location>
        <position position="58"/>
    </location>
</feature>
<dbReference type="AlphaFoldDB" id="A0A851D3K0"/>
<comment type="subcellular location">
    <subcellularLocation>
        <location evidence="1">Membrane</location>
    </subcellularLocation>
</comment>
<gene>
    <name evidence="5" type="primary">Btnl2</name>
    <name evidence="5" type="ORF">TODMEX_R04465</name>
</gene>
<keyword evidence="6" id="KW-1185">Reference proteome</keyword>
<keyword evidence="2" id="KW-0472">Membrane</keyword>
<dbReference type="PANTHER" id="PTHR24100">
    <property type="entry name" value="BUTYROPHILIN"/>
    <property type="match status" value="1"/>
</dbReference>